<dbReference type="PROSITE" id="PS50196">
    <property type="entry name" value="RANBD1"/>
    <property type="match status" value="1"/>
</dbReference>
<dbReference type="HOGENOM" id="CLU_809189_0_0_1"/>
<dbReference type="SUPFAM" id="SSF50729">
    <property type="entry name" value="PH domain-like"/>
    <property type="match status" value="1"/>
</dbReference>
<keyword evidence="3" id="KW-1185">Reference proteome</keyword>
<dbReference type="OrthoDB" id="2357150at2759"/>
<dbReference type="InterPro" id="IPR000156">
    <property type="entry name" value="Ran_bind_dom"/>
</dbReference>
<proteinExistence type="predicted"/>
<dbReference type="STRING" id="650164.K5WQ84"/>
<sequence length="343" mass="38303">MSVYDTQTGSVRSEEDLPAYAELFDDCHSPNNELESPILPQSCVASSFTPSRTGDCDYASSEWPSDSRSSASTAAEAVTLFQVEGQFFTLVKETPSWKRRSVCEVKIVQSSTTKAMRVHNTCSRSRIWSLYTGSSIERDYEKGGVFCLRCPTTELAQAFEAAYRKTHEMNASSVSTRVMPRVRAGHGHGDINTIYSTEGKLFIINKGLRDWAVQGSCVVKFVQDMETKYVRLVAERKRTGKRRVNHHMPFAMTLCAHKICERAMLWGLSSDSLYSRDFAQGPVFCLRFANCRSRCGLRESLQESACDALGCSAESITGISAPSWRGQRGGPDADHMRSYQILR</sequence>
<protein>
    <recommendedName>
        <fullName evidence="1">RanBD1 domain-containing protein</fullName>
    </recommendedName>
</protein>
<organism evidence="2 3">
    <name type="scientific">Phanerochaete carnosa (strain HHB-10118-sp)</name>
    <name type="common">White-rot fungus</name>
    <name type="synonym">Peniophora carnosa</name>
    <dbReference type="NCBI Taxonomy" id="650164"/>
    <lineage>
        <taxon>Eukaryota</taxon>
        <taxon>Fungi</taxon>
        <taxon>Dikarya</taxon>
        <taxon>Basidiomycota</taxon>
        <taxon>Agaricomycotina</taxon>
        <taxon>Agaricomycetes</taxon>
        <taxon>Polyporales</taxon>
        <taxon>Phanerochaetaceae</taxon>
        <taxon>Phanerochaete</taxon>
    </lineage>
</organism>
<dbReference type="GeneID" id="18914335"/>
<evidence type="ECO:0000313" key="3">
    <source>
        <dbReference type="Proteomes" id="UP000008370"/>
    </source>
</evidence>
<dbReference type="Pfam" id="PF00638">
    <property type="entry name" value="Ran_BP1"/>
    <property type="match status" value="1"/>
</dbReference>
<dbReference type="RefSeq" id="XP_007391045.1">
    <property type="nucleotide sequence ID" value="XM_007390983.1"/>
</dbReference>
<dbReference type="EMBL" id="JH930468">
    <property type="protein sequence ID" value="EKM61640.1"/>
    <property type="molecule type" value="Genomic_DNA"/>
</dbReference>
<evidence type="ECO:0000259" key="1">
    <source>
        <dbReference type="PROSITE" id="PS50196"/>
    </source>
</evidence>
<accession>K5WQ84</accession>
<dbReference type="InParanoid" id="K5WQ84"/>
<evidence type="ECO:0000313" key="2">
    <source>
        <dbReference type="EMBL" id="EKM61640.1"/>
    </source>
</evidence>
<name>K5WQ84_PHACS</name>
<reference evidence="2 3" key="1">
    <citation type="journal article" date="2012" name="BMC Genomics">
        <title>Comparative genomics of the white-rot fungi, Phanerochaete carnosa and P. chrysosporium, to elucidate the genetic basis of the distinct wood types they colonize.</title>
        <authorList>
            <person name="Suzuki H."/>
            <person name="MacDonald J."/>
            <person name="Syed K."/>
            <person name="Salamov A."/>
            <person name="Hori C."/>
            <person name="Aerts A."/>
            <person name="Henrissat B."/>
            <person name="Wiebenga A."/>
            <person name="vanKuyk P.A."/>
            <person name="Barry K."/>
            <person name="Lindquist E."/>
            <person name="LaButti K."/>
            <person name="Lapidus A."/>
            <person name="Lucas S."/>
            <person name="Coutinho P."/>
            <person name="Gong Y."/>
            <person name="Samejima M."/>
            <person name="Mahadevan R."/>
            <person name="Abou-Zaid M."/>
            <person name="de Vries R.P."/>
            <person name="Igarashi K."/>
            <person name="Yadav J.S."/>
            <person name="Grigoriev I.V."/>
            <person name="Master E.R."/>
        </authorList>
    </citation>
    <scope>NUCLEOTIDE SEQUENCE [LARGE SCALE GENOMIC DNA]</scope>
    <source>
        <strain evidence="2 3">HHB-10118-sp</strain>
    </source>
</reference>
<gene>
    <name evidence="2" type="ORF">PHACADRAFT_248365</name>
</gene>
<dbReference type="InterPro" id="IPR011993">
    <property type="entry name" value="PH-like_dom_sf"/>
</dbReference>
<feature type="domain" description="RanBD1" evidence="1">
    <location>
        <begin position="187"/>
        <end position="304"/>
    </location>
</feature>
<dbReference type="Proteomes" id="UP000008370">
    <property type="component" value="Unassembled WGS sequence"/>
</dbReference>
<dbReference type="AlphaFoldDB" id="K5WQ84"/>
<dbReference type="KEGG" id="pco:PHACADRAFT_248365"/>
<dbReference type="Gene3D" id="2.30.29.30">
    <property type="entry name" value="Pleckstrin-homology domain (PH domain)/Phosphotyrosine-binding domain (PTB)"/>
    <property type="match status" value="1"/>
</dbReference>